<accession>A0A7C3CJV0</accession>
<organism evidence="1">
    <name type="scientific">Thermosulfurimonas dismutans</name>
    <dbReference type="NCBI Taxonomy" id="999894"/>
    <lineage>
        <taxon>Bacteria</taxon>
        <taxon>Pseudomonadati</taxon>
        <taxon>Thermodesulfobacteriota</taxon>
        <taxon>Thermodesulfobacteria</taxon>
        <taxon>Thermodesulfobacteriales</taxon>
        <taxon>Thermodesulfobacteriaceae</taxon>
        <taxon>Thermosulfurimonas</taxon>
    </lineage>
</organism>
<dbReference type="Proteomes" id="UP000886043">
    <property type="component" value="Unassembled WGS sequence"/>
</dbReference>
<comment type="caution">
    <text evidence="1">The sequence shown here is derived from an EMBL/GenBank/DDBJ whole genome shotgun (WGS) entry which is preliminary data.</text>
</comment>
<dbReference type="Pfam" id="PF08780">
    <property type="entry name" value="NTase_sub_bind"/>
    <property type="match status" value="1"/>
</dbReference>
<dbReference type="InterPro" id="IPR010235">
    <property type="entry name" value="HepT"/>
</dbReference>
<dbReference type="SUPFAM" id="SSF81593">
    <property type="entry name" value="Nucleotidyltransferase substrate binding subunit/domain"/>
    <property type="match status" value="1"/>
</dbReference>
<dbReference type="AlphaFoldDB" id="A0A7C3CJV0"/>
<reference evidence="1" key="1">
    <citation type="journal article" date="2020" name="mSystems">
        <title>Genome- and Community-Level Interaction Insights into Carbon Utilization and Element Cycling Functions of Hydrothermarchaeota in Hydrothermal Sediment.</title>
        <authorList>
            <person name="Zhou Z."/>
            <person name="Liu Y."/>
            <person name="Xu W."/>
            <person name="Pan J."/>
            <person name="Luo Z.H."/>
            <person name="Li M."/>
        </authorList>
    </citation>
    <scope>NUCLEOTIDE SEQUENCE [LARGE SCALE GENOMIC DNA]</scope>
    <source>
        <strain evidence="1">HyVt-483</strain>
    </source>
</reference>
<protein>
    <submittedName>
        <fullName evidence="1">Nucleotidyltransferase</fullName>
    </submittedName>
</protein>
<feature type="non-terminal residue" evidence="1">
    <location>
        <position position="1"/>
    </location>
</feature>
<name>A0A7C3CJV0_9BACT</name>
<dbReference type="Gene3D" id="1.20.120.330">
    <property type="entry name" value="Nucleotidyltransferases domain 2"/>
    <property type="match status" value="1"/>
</dbReference>
<sequence>IKQAFRYGLIENDDLLLDMLSERNLCAHLYDEKLAEEVYGRIKEIYVPELEGLILSLKEKL</sequence>
<gene>
    <name evidence="1" type="ORF">ENJ40_02295</name>
</gene>
<dbReference type="EMBL" id="DRMH01000021">
    <property type="protein sequence ID" value="HFC97276.1"/>
    <property type="molecule type" value="Genomic_DNA"/>
</dbReference>
<proteinExistence type="predicted"/>
<evidence type="ECO:0000313" key="1">
    <source>
        <dbReference type="EMBL" id="HFC97276.1"/>
    </source>
</evidence>